<accession>A0A6C1EBH8</accession>
<dbReference type="Proteomes" id="UP000501346">
    <property type="component" value="Chromosome SeX-ScX"/>
</dbReference>
<dbReference type="AlphaFoldDB" id="A0A6C1EBH8"/>
<proteinExistence type="predicted"/>
<sequence>MDVEKDVLDVYIKNLENQIGNKRYFLKQAQGAIDEITKRSLDTEGKPVNSEVFTELLRKPMFFSERADPIGFSLTSNFLSLRAQSSSEWLSLMNDQSIDQKAMLLLQNNINSDLKELLRKLQHQMTIMDSKKQDHAHIRTRKARNKELWDSLADFLKGYLVPNLDDNDESIDSLTNEVMLLMKRLIEHDLNLTLNDFSSKTIPIYRLLLRANIITVIEGSTNPGTKYIKLIDFNETSLT</sequence>
<reference evidence="1 2" key="1">
    <citation type="journal article" date="2019" name="BMC Genomics">
        <title>Chromosome level assembly and comparative genome analysis confirm lager-brewing yeasts originated from a single hybridization.</title>
        <authorList>
            <person name="Salazar A.N."/>
            <person name="Gorter de Vries A.R."/>
            <person name="van den Broek M."/>
            <person name="Brouwers N."/>
            <person name="de la Torre Cortes P."/>
            <person name="Kuijpers N.G.A."/>
            <person name="Daran J.G."/>
            <person name="Abeel T."/>
        </authorList>
    </citation>
    <scope>NUCLEOTIDE SEQUENCE [LARGE SCALE GENOMIC DNA]</scope>
    <source>
        <strain evidence="1 2">CBS 1483</strain>
    </source>
</reference>
<dbReference type="CDD" id="cd22646">
    <property type="entry name" value="MCM22_CTD"/>
    <property type="match status" value="1"/>
</dbReference>
<evidence type="ECO:0000313" key="2">
    <source>
        <dbReference type="Proteomes" id="UP000501346"/>
    </source>
</evidence>
<dbReference type="OrthoDB" id="4035795at2759"/>
<keyword evidence="2" id="KW-1185">Reference proteome</keyword>
<gene>
    <name evidence="1" type="primary">MCM22_2</name>
    <name evidence="1" type="ORF">GRS66_008840</name>
</gene>
<organism evidence="1 2">
    <name type="scientific">Saccharomyces pastorianus</name>
    <name type="common">Lager yeast</name>
    <name type="synonym">Saccharomyces cerevisiae x Saccharomyces eubayanus</name>
    <dbReference type="NCBI Taxonomy" id="27292"/>
    <lineage>
        <taxon>Eukaryota</taxon>
        <taxon>Fungi</taxon>
        <taxon>Dikarya</taxon>
        <taxon>Ascomycota</taxon>
        <taxon>Saccharomycotina</taxon>
        <taxon>Saccharomycetes</taxon>
        <taxon>Saccharomycetales</taxon>
        <taxon>Saccharomycetaceae</taxon>
        <taxon>Saccharomyces</taxon>
    </lineage>
</organism>
<evidence type="ECO:0000313" key="1">
    <source>
        <dbReference type="EMBL" id="QID86223.1"/>
    </source>
</evidence>
<name>A0A6C1EBH8_SACPS</name>
<protein>
    <submittedName>
        <fullName evidence="1">Minichromosome maintenance-protein</fullName>
    </submittedName>
</protein>
<dbReference type="EMBL" id="CP049007">
    <property type="protein sequence ID" value="QID86223.1"/>
    <property type="molecule type" value="Genomic_DNA"/>
</dbReference>